<accession>A0A0M3JR20</accession>
<reference evidence="1 2" key="2">
    <citation type="submission" date="2018-11" db="EMBL/GenBank/DDBJ databases">
        <authorList>
            <consortium name="Pathogen Informatics"/>
        </authorList>
    </citation>
    <scope>NUCLEOTIDE SEQUENCE [LARGE SCALE GENOMIC DNA]</scope>
</reference>
<evidence type="ECO:0000313" key="2">
    <source>
        <dbReference type="Proteomes" id="UP000267096"/>
    </source>
</evidence>
<sequence length="95" mass="10823">MDLDNGVLAIPDTILFSNSKVICAPDVRRVVDYCGSPTDGYGTCSSVHSKFRFINNKDDLKRLREFEKNQISIVDRRSDIKALSVKLKEMVIERM</sequence>
<dbReference type="AlphaFoldDB" id="A0A0M3JR20"/>
<name>A0A0M3JR20_ANISI</name>
<protein>
    <submittedName>
        <fullName evidence="3">DUF58 domain-containing protein</fullName>
    </submittedName>
</protein>
<proteinExistence type="predicted"/>
<dbReference type="WBParaSite" id="ASIM_0001015201-mRNA-1">
    <property type="protein sequence ID" value="ASIM_0001015201-mRNA-1"/>
    <property type="gene ID" value="ASIM_0001015201"/>
</dbReference>
<gene>
    <name evidence="1" type="ORF">ASIM_LOCUS9883</name>
</gene>
<dbReference type="Proteomes" id="UP000267096">
    <property type="component" value="Unassembled WGS sequence"/>
</dbReference>
<reference evidence="3" key="1">
    <citation type="submission" date="2017-02" db="UniProtKB">
        <authorList>
            <consortium name="WormBaseParasite"/>
        </authorList>
    </citation>
    <scope>IDENTIFICATION</scope>
</reference>
<organism evidence="3">
    <name type="scientific">Anisakis simplex</name>
    <name type="common">Herring worm</name>
    <dbReference type="NCBI Taxonomy" id="6269"/>
    <lineage>
        <taxon>Eukaryota</taxon>
        <taxon>Metazoa</taxon>
        <taxon>Ecdysozoa</taxon>
        <taxon>Nematoda</taxon>
        <taxon>Chromadorea</taxon>
        <taxon>Rhabditida</taxon>
        <taxon>Spirurina</taxon>
        <taxon>Ascaridomorpha</taxon>
        <taxon>Ascaridoidea</taxon>
        <taxon>Anisakidae</taxon>
        <taxon>Anisakis</taxon>
        <taxon>Anisakis simplex complex</taxon>
    </lineage>
</organism>
<evidence type="ECO:0000313" key="1">
    <source>
        <dbReference type="EMBL" id="VDK41977.1"/>
    </source>
</evidence>
<evidence type="ECO:0000313" key="3">
    <source>
        <dbReference type="WBParaSite" id="ASIM_0001015201-mRNA-1"/>
    </source>
</evidence>
<keyword evidence="2" id="KW-1185">Reference proteome</keyword>
<dbReference type="EMBL" id="UYRR01030975">
    <property type="protein sequence ID" value="VDK41977.1"/>
    <property type="molecule type" value="Genomic_DNA"/>
</dbReference>